<keyword evidence="3" id="KW-1185">Reference proteome</keyword>
<dbReference type="SUPFAM" id="SSF53756">
    <property type="entry name" value="UDP-Glycosyltransferase/glycogen phosphorylase"/>
    <property type="match status" value="2"/>
</dbReference>
<accession>A0A371DWZ9</accession>
<evidence type="ECO:0000313" key="2">
    <source>
        <dbReference type="EMBL" id="RDX57046.1"/>
    </source>
</evidence>
<dbReference type="OrthoDB" id="1684102at2759"/>
<dbReference type="STRING" id="139420.A0A371DWZ9"/>
<dbReference type="Proteomes" id="UP000256964">
    <property type="component" value="Unassembled WGS sequence"/>
</dbReference>
<reference evidence="2 3" key="1">
    <citation type="journal article" date="2018" name="Biotechnol. Biofuels">
        <title>Integrative visual omics of the white-rot fungus Polyporus brumalis exposes the biotechnological potential of its oxidative enzymes for delignifying raw plant biomass.</title>
        <authorList>
            <person name="Miyauchi S."/>
            <person name="Rancon A."/>
            <person name="Drula E."/>
            <person name="Hage H."/>
            <person name="Chaduli D."/>
            <person name="Favel A."/>
            <person name="Grisel S."/>
            <person name="Henrissat B."/>
            <person name="Herpoel-Gimbert I."/>
            <person name="Ruiz-Duenas F.J."/>
            <person name="Chevret D."/>
            <person name="Hainaut M."/>
            <person name="Lin J."/>
            <person name="Wang M."/>
            <person name="Pangilinan J."/>
            <person name="Lipzen A."/>
            <person name="Lesage-Meessen L."/>
            <person name="Navarro D."/>
            <person name="Riley R."/>
            <person name="Grigoriev I.V."/>
            <person name="Zhou S."/>
            <person name="Raouche S."/>
            <person name="Rosso M.N."/>
        </authorList>
    </citation>
    <scope>NUCLEOTIDE SEQUENCE [LARGE SCALE GENOMIC DNA]</scope>
    <source>
        <strain evidence="2 3">BRFM 1820</strain>
    </source>
</reference>
<proteinExistence type="predicted"/>
<dbReference type="PANTHER" id="PTHR38134">
    <property type="entry name" value="SLR1395 PROTEIN"/>
    <property type="match status" value="1"/>
</dbReference>
<organism evidence="2 3">
    <name type="scientific">Lentinus brumalis</name>
    <dbReference type="NCBI Taxonomy" id="2498619"/>
    <lineage>
        <taxon>Eukaryota</taxon>
        <taxon>Fungi</taxon>
        <taxon>Dikarya</taxon>
        <taxon>Basidiomycota</taxon>
        <taxon>Agaricomycotina</taxon>
        <taxon>Agaricomycetes</taxon>
        <taxon>Polyporales</taxon>
        <taxon>Polyporaceae</taxon>
        <taxon>Lentinus</taxon>
    </lineage>
</organism>
<name>A0A371DWZ9_9APHY</name>
<gene>
    <name evidence="2" type="ORF">OH76DRAFT_9680</name>
</gene>
<sequence length="708" mass="77141">MSNDTRSLKFVYYCSGHGYGHATRVSAFARHLLSLKDRPTVYIVSSAPKHVFADSVALGALYRNADIDPVIVQPLAYRVDRQKSVQVLEDFIAKKDTKVWDESQWLKNIHADCVLSDAAFLGCLAAHQAGIPSVLITNFSFDSVYSYLSTSLIDEPSKPDRPVPDSMLAPSAAQPKVECDPDIPIPLGELAPLVEHIHSGYRCADLLLRLPGAIPLPSFAIDPALPSPDWVDIEARCFKSFVVDHLSRPPSSYELLPQLPFPDHYPRKPLSRQVRQAPLLVRSPDPAVYTPEGRSRLLSSIGIPPHLHNPDSTKILIVSFGGQVFHKPQSRVHSRTHSRNSSKSSTPPSFNGGLNGVAHAEALSEALQNASIAGPCPPSPQRPLPPPIPASPALPNGHADLSNGMSYPNETADPAGREDVMRIAVSGPTPQASSIPARRLSLSGGHHSRPRALSQLVLEGAPPAFVPATPQTATLSVFPTIPQFQAVTIPQFQALTIPQFQAVTIPPTPRAEDKFEANGDVFQQEQEEEEPDARILPDDSWIAIVCGVPKDWGKEDGEELPASLFVAPRDVYMPDLTATADVLLGKLGYGTVSECVDACTPFVYVPRPLFIEEHGLRLYLEQEGVGVELSRTQYEVGEWADAVEEAYNRGREAKARKREIGETGKRKEEGREMAQYVVDWVGRWQAGVAAHGCARGGEREVNGVDASE</sequence>
<feature type="region of interest" description="Disordered" evidence="1">
    <location>
        <begin position="327"/>
        <end position="355"/>
    </location>
</feature>
<dbReference type="Gene3D" id="3.40.50.2000">
    <property type="entry name" value="Glycogen Phosphorylase B"/>
    <property type="match status" value="1"/>
</dbReference>
<feature type="compositionally biased region" description="Basic residues" evidence="1">
    <location>
        <begin position="328"/>
        <end position="340"/>
    </location>
</feature>
<evidence type="ECO:0000256" key="1">
    <source>
        <dbReference type="SAM" id="MobiDB-lite"/>
    </source>
</evidence>
<feature type="compositionally biased region" description="Pro residues" evidence="1">
    <location>
        <begin position="375"/>
        <end position="392"/>
    </location>
</feature>
<dbReference type="AlphaFoldDB" id="A0A371DWZ9"/>
<dbReference type="EMBL" id="KZ857379">
    <property type="protein sequence ID" value="RDX57046.1"/>
    <property type="molecule type" value="Genomic_DNA"/>
</dbReference>
<dbReference type="InterPro" id="IPR053205">
    <property type="entry name" value="GHMP_kinase_L-arabinokinase"/>
</dbReference>
<feature type="region of interest" description="Disordered" evidence="1">
    <location>
        <begin position="371"/>
        <end position="414"/>
    </location>
</feature>
<dbReference type="PANTHER" id="PTHR38134:SF2">
    <property type="entry name" value="GALACTOKINASE"/>
    <property type="match status" value="1"/>
</dbReference>
<protein>
    <submittedName>
        <fullName evidence="2">Uncharacterized protein</fullName>
    </submittedName>
</protein>
<evidence type="ECO:0000313" key="3">
    <source>
        <dbReference type="Proteomes" id="UP000256964"/>
    </source>
</evidence>